<evidence type="ECO:0000313" key="6">
    <source>
        <dbReference type="Proteomes" id="UP000610746"/>
    </source>
</evidence>
<dbReference type="PANTHER" id="PTHR48111">
    <property type="entry name" value="REGULATOR OF RPOS"/>
    <property type="match status" value="1"/>
</dbReference>
<dbReference type="EMBL" id="JABSNO010000002">
    <property type="protein sequence ID" value="NRS91289.1"/>
    <property type="molecule type" value="Genomic_DNA"/>
</dbReference>
<accession>A0A8J8G862</accession>
<feature type="domain" description="HTH LytTR-type" evidence="4">
    <location>
        <begin position="144"/>
        <end position="248"/>
    </location>
</feature>
<dbReference type="Gene3D" id="3.40.50.2300">
    <property type="match status" value="1"/>
</dbReference>
<dbReference type="RefSeq" id="WP_173777924.1">
    <property type="nucleotide sequence ID" value="NZ_JABSNO010000002.1"/>
</dbReference>
<dbReference type="InterPro" id="IPR039420">
    <property type="entry name" value="WalR-like"/>
</dbReference>
<dbReference type="PROSITE" id="PS50930">
    <property type="entry name" value="HTH_LYTTR"/>
    <property type="match status" value="1"/>
</dbReference>
<dbReference type="PROSITE" id="PS50110">
    <property type="entry name" value="RESPONSE_REGULATORY"/>
    <property type="match status" value="1"/>
</dbReference>
<keyword evidence="1" id="KW-0238">DNA-binding</keyword>
<dbReference type="InterPro" id="IPR011006">
    <property type="entry name" value="CheY-like_superfamily"/>
</dbReference>
<comment type="caution">
    <text evidence="5">The sequence shown here is derived from an EMBL/GenBank/DDBJ whole genome shotgun (WGS) entry which is preliminary data.</text>
</comment>
<dbReference type="GO" id="GO:0006355">
    <property type="term" value="P:regulation of DNA-templated transcription"/>
    <property type="evidence" value="ECO:0007669"/>
    <property type="project" value="TreeGrafter"/>
</dbReference>
<gene>
    <name evidence="5" type="ORF">HNQ03_000355</name>
</gene>
<evidence type="ECO:0000259" key="3">
    <source>
        <dbReference type="PROSITE" id="PS50110"/>
    </source>
</evidence>
<dbReference type="GO" id="GO:0000156">
    <property type="term" value="F:phosphorelay response regulator activity"/>
    <property type="evidence" value="ECO:0007669"/>
    <property type="project" value="TreeGrafter"/>
</dbReference>
<protein>
    <submittedName>
        <fullName evidence="5">Two-component system LytT family response regulator</fullName>
    </submittedName>
</protein>
<organism evidence="5 6">
    <name type="scientific">Frigoriflavimonas asaccharolytica</name>
    <dbReference type="NCBI Taxonomy" id="2735899"/>
    <lineage>
        <taxon>Bacteria</taxon>
        <taxon>Pseudomonadati</taxon>
        <taxon>Bacteroidota</taxon>
        <taxon>Flavobacteriia</taxon>
        <taxon>Flavobacteriales</taxon>
        <taxon>Weeksellaceae</taxon>
        <taxon>Frigoriflavimonas</taxon>
    </lineage>
</organism>
<dbReference type="InterPro" id="IPR001789">
    <property type="entry name" value="Sig_transdc_resp-reg_receiver"/>
</dbReference>
<dbReference type="SMART" id="SM00448">
    <property type="entry name" value="REC"/>
    <property type="match status" value="1"/>
</dbReference>
<keyword evidence="2" id="KW-0597">Phosphoprotein</keyword>
<dbReference type="AlphaFoldDB" id="A0A8J8G862"/>
<dbReference type="Pfam" id="PF00072">
    <property type="entry name" value="Response_reg"/>
    <property type="match status" value="1"/>
</dbReference>
<dbReference type="GO" id="GO:0032993">
    <property type="term" value="C:protein-DNA complex"/>
    <property type="evidence" value="ECO:0007669"/>
    <property type="project" value="TreeGrafter"/>
</dbReference>
<dbReference type="Gene3D" id="2.40.50.1020">
    <property type="entry name" value="LytTr DNA-binding domain"/>
    <property type="match status" value="1"/>
</dbReference>
<sequence length="250" mass="28951">MKVLIVDDEEKARAVLKTLLQENCPEINQILQAEDLDSGVALIKSERPNLVFLDIEMPEKSGLQILEAFENEPIDFQIIFVTAYNEFAIEAFKLSAVDYLLKPIDISELKAAFQKALQQKEQQNITKNLEDLRASFQKISKQKLALEVPRGMIFVDYDDIVYFEADGMYTTVSLKSQRDKLICKPLKHFAEQIEGNPNFYKPHRSYIININCIKEFHKKDGGYIVMENDKEIAISRDKKEEFFMLIQQAF</sequence>
<dbReference type="SMART" id="SM00850">
    <property type="entry name" value="LytTR"/>
    <property type="match status" value="1"/>
</dbReference>
<dbReference type="CDD" id="cd17536">
    <property type="entry name" value="REC_YesN-like"/>
    <property type="match status" value="1"/>
</dbReference>
<dbReference type="SUPFAM" id="SSF52172">
    <property type="entry name" value="CheY-like"/>
    <property type="match status" value="1"/>
</dbReference>
<name>A0A8J8G862_9FLAO</name>
<evidence type="ECO:0000259" key="4">
    <source>
        <dbReference type="PROSITE" id="PS50930"/>
    </source>
</evidence>
<dbReference type="Proteomes" id="UP000610746">
    <property type="component" value="Unassembled WGS sequence"/>
</dbReference>
<proteinExistence type="predicted"/>
<feature type="modified residue" description="4-aspartylphosphate" evidence="2">
    <location>
        <position position="54"/>
    </location>
</feature>
<dbReference type="Pfam" id="PF04397">
    <property type="entry name" value="LytTR"/>
    <property type="match status" value="1"/>
</dbReference>
<dbReference type="GO" id="GO:0000976">
    <property type="term" value="F:transcription cis-regulatory region binding"/>
    <property type="evidence" value="ECO:0007669"/>
    <property type="project" value="TreeGrafter"/>
</dbReference>
<dbReference type="InterPro" id="IPR007492">
    <property type="entry name" value="LytTR_DNA-bd_dom"/>
</dbReference>
<dbReference type="PANTHER" id="PTHR48111:SF69">
    <property type="entry name" value="RESPONSE REGULATOR RECEIVER"/>
    <property type="match status" value="1"/>
</dbReference>
<dbReference type="GO" id="GO:0005829">
    <property type="term" value="C:cytosol"/>
    <property type="evidence" value="ECO:0007669"/>
    <property type="project" value="TreeGrafter"/>
</dbReference>
<evidence type="ECO:0000313" key="5">
    <source>
        <dbReference type="EMBL" id="NRS91289.1"/>
    </source>
</evidence>
<keyword evidence="6" id="KW-1185">Reference proteome</keyword>
<reference evidence="5" key="1">
    <citation type="submission" date="2020-05" db="EMBL/GenBank/DDBJ databases">
        <title>Genomic Encyclopedia of Type Strains, Phase IV (KMG-V): Genome sequencing to study the core and pangenomes of soil and plant-associated prokaryotes.</title>
        <authorList>
            <person name="Whitman W."/>
        </authorList>
    </citation>
    <scope>NUCLEOTIDE SEQUENCE</scope>
    <source>
        <strain evidence="5">16F</strain>
    </source>
</reference>
<evidence type="ECO:0000256" key="2">
    <source>
        <dbReference type="PROSITE-ProRule" id="PRU00169"/>
    </source>
</evidence>
<feature type="domain" description="Response regulatory" evidence="3">
    <location>
        <begin position="2"/>
        <end position="117"/>
    </location>
</feature>
<evidence type="ECO:0000256" key="1">
    <source>
        <dbReference type="ARBA" id="ARBA00023125"/>
    </source>
</evidence>